<dbReference type="Pfam" id="PF07386">
    <property type="entry name" value="DUF1499"/>
    <property type="match status" value="1"/>
</dbReference>
<dbReference type="RefSeq" id="WP_135996350.1">
    <property type="nucleotide sequence ID" value="NZ_CP071057.1"/>
</dbReference>
<keyword evidence="3" id="KW-1185">Reference proteome</keyword>
<evidence type="ECO:0000256" key="1">
    <source>
        <dbReference type="SAM" id="Phobius"/>
    </source>
</evidence>
<gene>
    <name evidence="2" type="ORF">E5163_11855</name>
</gene>
<feature type="transmembrane region" description="Helical" evidence="1">
    <location>
        <begin position="85"/>
        <end position="105"/>
    </location>
</feature>
<keyword evidence="1" id="KW-0812">Transmembrane</keyword>
<dbReference type="AlphaFoldDB" id="A0A4S2GZF8"/>
<protein>
    <submittedName>
        <fullName evidence="2">DUF1499 domain-containing protein</fullName>
    </submittedName>
</protein>
<evidence type="ECO:0000313" key="3">
    <source>
        <dbReference type="Proteomes" id="UP000308054"/>
    </source>
</evidence>
<dbReference type="InterPro" id="IPR010865">
    <property type="entry name" value="DUF1499"/>
</dbReference>
<dbReference type="EMBL" id="SRXW01000003">
    <property type="protein sequence ID" value="TGY88504.1"/>
    <property type="molecule type" value="Genomic_DNA"/>
</dbReference>
<keyword evidence="1" id="KW-1133">Transmembrane helix</keyword>
<feature type="transmembrane region" description="Helical" evidence="1">
    <location>
        <begin position="52"/>
        <end position="73"/>
    </location>
</feature>
<reference evidence="2 3" key="1">
    <citation type="journal article" date="2017" name="Int. J. Syst. Evol. Microbiol.">
        <title>Marinicauda algicola sp. nov., isolated from a marine red alga Rhodosorus marinus.</title>
        <authorList>
            <person name="Jeong S.E."/>
            <person name="Jeon S.H."/>
            <person name="Chun B.H."/>
            <person name="Kim D.W."/>
            <person name="Jeon C.O."/>
        </authorList>
    </citation>
    <scope>NUCLEOTIDE SEQUENCE [LARGE SCALE GENOMIC DNA]</scope>
    <source>
        <strain evidence="2 3">JCM 31718</strain>
    </source>
</reference>
<feature type="transmembrane region" description="Helical" evidence="1">
    <location>
        <begin position="12"/>
        <end position="32"/>
    </location>
</feature>
<dbReference type="Proteomes" id="UP000308054">
    <property type="component" value="Unassembled WGS sequence"/>
</dbReference>
<keyword evidence="1" id="KW-0472">Membrane</keyword>
<accession>A0A4S2GZF8</accession>
<sequence length="284" mass="29870">MTGVFTLIRHIVVALAALAAIVTPVWFLVAALGGKFDLWAPIEGFRHVRSHAGMMLASTLGLGIAALVAAVVYRLVFGAKNSPGAGGYLAGIAAIIVGGGGILYAQSVTASAREVPPIHDISTDLQDPPQFSQALIERRTQSGASNSTDLLAKTVPDADWTGQWGGRPVTEVQAEAYPDIGSIVLEAAPDSVFAAALDVARNMGWRVTSASRESLMFEGTAETFWFGFEDDVVVRVRPGEEGGSVVDIRSVSRVGVSDLGANAARIEQFEERLRRSLGAPEPAA</sequence>
<name>A0A4S2GZF8_9PROT</name>
<evidence type="ECO:0000313" key="2">
    <source>
        <dbReference type="EMBL" id="TGY88504.1"/>
    </source>
</evidence>
<organism evidence="2 3">
    <name type="scientific">Marinicauda algicola</name>
    <dbReference type="NCBI Taxonomy" id="2029849"/>
    <lineage>
        <taxon>Bacteria</taxon>
        <taxon>Pseudomonadati</taxon>
        <taxon>Pseudomonadota</taxon>
        <taxon>Alphaproteobacteria</taxon>
        <taxon>Maricaulales</taxon>
        <taxon>Maricaulaceae</taxon>
        <taxon>Marinicauda</taxon>
    </lineage>
</organism>
<comment type="caution">
    <text evidence="2">The sequence shown here is derived from an EMBL/GenBank/DDBJ whole genome shotgun (WGS) entry which is preliminary data.</text>
</comment>
<proteinExistence type="predicted"/>
<dbReference type="OrthoDB" id="1523552at2"/>